<name>A0A6P3VUR7_CLUHA</name>
<dbReference type="RefSeq" id="XP_012681674.2">
    <property type="nucleotide sequence ID" value="XM_012826220.2"/>
</dbReference>
<dbReference type="OrthoDB" id="9943803at2759"/>
<feature type="region of interest" description="Disordered" evidence="1">
    <location>
        <begin position="87"/>
        <end position="106"/>
    </location>
</feature>
<evidence type="ECO:0000313" key="4">
    <source>
        <dbReference type="RefSeq" id="XP_012681674.2"/>
    </source>
</evidence>
<reference evidence="4" key="1">
    <citation type="submission" date="2025-08" db="UniProtKB">
        <authorList>
            <consortium name="RefSeq"/>
        </authorList>
    </citation>
    <scope>IDENTIFICATION</scope>
</reference>
<protein>
    <submittedName>
        <fullName evidence="4">Uncharacterized protein si:ch211-170d8.2</fullName>
    </submittedName>
</protein>
<evidence type="ECO:0000313" key="3">
    <source>
        <dbReference type="Proteomes" id="UP000515152"/>
    </source>
</evidence>
<feature type="transmembrane region" description="Helical" evidence="2">
    <location>
        <begin position="54"/>
        <end position="71"/>
    </location>
</feature>
<keyword evidence="2" id="KW-0472">Membrane</keyword>
<gene>
    <name evidence="4" type="primary">si:ch211-170d8.2</name>
</gene>
<keyword evidence="2" id="KW-0812">Transmembrane</keyword>
<sequence length="348" mass="39071">MYNYSYLHSAPGVLEHFRLETIKYRGLLNYSLTIGYQLSKQTTGYFTAMAAGRLARIVSLLLCVMVLLMTAQSRALRGQRSKSVIDNRGSRINTHRRSRRGSAESDLEQCTMLTAPWNEATGPVNIQEQLYRIRILSMSEDSALRTIFPEQPLFRFIRRVYRCCQMGYHCGSVKGIQGQLYHGTDLEFILSQDVLSVTVIRAEMHLILSNPQHLKVEPVIFYLDKRKLPTRYHAWSCDGSEEIKLDLLFFFQTLQQAVGGAQGGPSLIHMRQVGGLTRPGATAEPQARAQALQDTEGTAWGRGKAGSPLPEAMELGFALHCRSSGEAVPCETNGVRLQHTPFITLSYR</sequence>
<dbReference type="AlphaFoldDB" id="A0A6P3VUR7"/>
<evidence type="ECO:0000256" key="1">
    <source>
        <dbReference type="SAM" id="MobiDB-lite"/>
    </source>
</evidence>
<dbReference type="KEGG" id="char:105899086"/>
<dbReference type="Proteomes" id="UP000515152">
    <property type="component" value="Chromosome 7"/>
</dbReference>
<dbReference type="GeneID" id="105899086"/>
<proteinExistence type="predicted"/>
<evidence type="ECO:0000256" key="2">
    <source>
        <dbReference type="SAM" id="Phobius"/>
    </source>
</evidence>
<accession>A0A6P3VUR7</accession>
<keyword evidence="2" id="KW-1133">Transmembrane helix</keyword>
<keyword evidence="3" id="KW-1185">Reference proteome</keyword>
<organism evidence="3 4">
    <name type="scientific">Clupea harengus</name>
    <name type="common">Atlantic herring</name>
    <dbReference type="NCBI Taxonomy" id="7950"/>
    <lineage>
        <taxon>Eukaryota</taxon>
        <taxon>Metazoa</taxon>
        <taxon>Chordata</taxon>
        <taxon>Craniata</taxon>
        <taxon>Vertebrata</taxon>
        <taxon>Euteleostomi</taxon>
        <taxon>Actinopterygii</taxon>
        <taxon>Neopterygii</taxon>
        <taxon>Teleostei</taxon>
        <taxon>Clupei</taxon>
        <taxon>Clupeiformes</taxon>
        <taxon>Clupeoidei</taxon>
        <taxon>Clupeidae</taxon>
        <taxon>Clupea</taxon>
    </lineage>
</organism>